<dbReference type="AlphaFoldDB" id="A0A2T0T1F0"/>
<dbReference type="PANTHER" id="PTHR42695:SF5">
    <property type="entry name" value="GLUTAMINE AMIDOTRANSFERASE YLR126C-RELATED"/>
    <property type="match status" value="1"/>
</dbReference>
<name>A0A2T0T1F0_9PSEU</name>
<dbReference type="InterPro" id="IPR017926">
    <property type="entry name" value="GATASE"/>
</dbReference>
<evidence type="ECO:0000313" key="3">
    <source>
        <dbReference type="Proteomes" id="UP000239494"/>
    </source>
</evidence>
<accession>A0A2T0T1F0</accession>
<dbReference type="PANTHER" id="PTHR42695">
    <property type="entry name" value="GLUTAMINE AMIDOTRANSFERASE YLR126C-RELATED"/>
    <property type="match status" value="1"/>
</dbReference>
<dbReference type="Pfam" id="PF00117">
    <property type="entry name" value="GATase"/>
    <property type="match status" value="1"/>
</dbReference>
<dbReference type="InterPro" id="IPR044992">
    <property type="entry name" value="ChyE-like"/>
</dbReference>
<dbReference type="PROSITE" id="PS51273">
    <property type="entry name" value="GATASE_TYPE_1"/>
    <property type="match status" value="1"/>
</dbReference>
<comment type="caution">
    <text evidence="2">The sequence shown here is derived from an EMBL/GenBank/DDBJ whole genome shotgun (WGS) entry which is preliminary data.</text>
</comment>
<feature type="domain" description="Glutamine amidotransferase" evidence="1">
    <location>
        <begin position="17"/>
        <end position="180"/>
    </location>
</feature>
<keyword evidence="3" id="KW-1185">Reference proteome</keyword>
<dbReference type="CDD" id="cd01741">
    <property type="entry name" value="GATase1_1"/>
    <property type="match status" value="1"/>
</dbReference>
<dbReference type="GO" id="GO:0005829">
    <property type="term" value="C:cytosol"/>
    <property type="evidence" value="ECO:0007669"/>
    <property type="project" value="TreeGrafter"/>
</dbReference>
<dbReference type="Gene3D" id="3.40.50.880">
    <property type="match status" value="1"/>
</dbReference>
<dbReference type="Proteomes" id="UP000239494">
    <property type="component" value="Unassembled WGS sequence"/>
</dbReference>
<dbReference type="InterPro" id="IPR029062">
    <property type="entry name" value="Class_I_gatase-like"/>
</dbReference>
<reference evidence="2 3" key="1">
    <citation type="submission" date="2018-03" db="EMBL/GenBank/DDBJ databases">
        <title>Genomic Encyclopedia of Archaeal and Bacterial Type Strains, Phase II (KMG-II): from individual species to whole genera.</title>
        <authorList>
            <person name="Goeker M."/>
        </authorList>
    </citation>
    <scope>NUCLEOTIDE SEQUENCE [LARGE SCALE GENOMIC DNA]</scope>
    <source>
        <strain evidence="2 3">DSM 44720</strain>
    </source>
</reference>
<organism evidence="2 3">
    <name type="scientific">Umezawaea tangerina</name>
    <dbReference type="NCBI Taxonomy" id="84725"/>
    <lineage>
        <taxon>Bacteria</taxon>
        <taxon>Bacillati</taxon>
        <taxon>Actinomycetota</taxon>
        <taxon>Actinomycetes</taxon>
        <taxon>Pseudonocardiales</taxon>
        <taxon>Pseudonocardiaceae</taxon>
        <taxon>Umezawaea</taxon>
    </lineage>
</organism>
<dbReference type="EMBL" id="PVTF01000007">
    <property type="protein sequence ID" value="PRY39479.1"/>
    <property type="molecule type" value="Genomic_DNA"/>
</dbReference>
<dbReference type="SUPFAM" id="SSF52317">
    <property type="entry name" value="Class I glutamine amidotransferase-like"/>
    <property type="match status" value="1"/>
</dbReference>
<evidence type="ECO:0000259" key="1">
    <source>
        <dbReference type="Pfam" id="PF00117"/>
    </source>
</evidence>
<evidence type="ECO:0000313" key="2">
    <source>
        <dbReference type="EMBL" id="PRY39479.1"/>
    </source>
</evidence>
<gene>
    <name evidence="2" type="ORF">CLV43_10762</name>
</gene>
<proteinExistence type="predicted"/>
<sequence length="225" mass="23740">MRAAVVQHVPFEGPGLIAPALAAVGADVRVVRVDQGESLPDAARLDVLVVLGGPMGALDDHTHPHLARERELVAECVRRGLPVLGVCLGAQLLAAALGARVWRGPEPEVGTGHVELTPAGFADPVLGPSGPRLPVVHWHQDTFDLPEHSAALASSDRYAHQAFRVGDSYGLQFHVELDLDALGHVAPHLPPGTTITPDGIRSVAVRGEQVLKRWAAHVATVTGDR</sequence>
<dbReference type="RefSeq" id="WP_211304508.1">
    <property type="nucleotide sequence ID" value="NZ_PVTF01000007.1"/>
</dbReference>
<protein>
    <submittedName>
        <fullName evidence="2">GMP synthase (Glutamine-hydrolysing)</fullName>
    </submittedName>
</protein>